<evidence type="ECO:0000256" key="12">
    <source>
        <dbReference type="RuleBase" id="RU362125"/>
    </source>
</evidence>
<proteinExistence type="inferred from homology"/>
<feature type="domain" description="Acyl-CoA dehydrogenase/oxidase C-terminal" evidence="13">
    <location>
        <begin position="228"/>
        <end position="376"/>
    </location>
</feature>
<evidence type="ECO:0000256" key="10">
    <source>
        <dbReference type="ARBA" id="ARBA00068311"/>
    </source>
</evidence>
<evidence type="ECO:0000256" key="7">
    <source>
        <dbReference type="ARBA" id="ARBA00066361"/>
    </source>
</evidence>
<dbReference type="GO" id="GO:0003995">
    <property type="term" value="F:acyl-CoA dehydrogenase activity"/>
    <property type="evidence" value="ECO:0007669"/>
    <property type="project" value="InterPro"/>
</dbReference>
<evidence type="ECO:0000256" key="6">
    <source>
        <dbReference type="ARBA" id="ARBA00052938"/>
    </source>
</evidence>
<dbReference type="PROSITE" id="PS00072">
    <property type="entry name" value="ACYL_COA_DH_1"/>
    <property type="match status" value="1"/>
</dbReference>
<evidence type="ECO:0000259" key="15">
    <source>
        <dbReference type="Pfam" id="PF02771"/>
    </source>
</evidence>
<evidence type="ECO:0000256" key="5">
    <source>
        <dbReference type="ARBA" id="ARBA00023002"/>
    </source>
</evidence>
<dbReference type="Pfam" id="PF02770">
    <property type="entry name" value="Acyl-CoA_dh_M"/>
    <property type="match status" value="1"/>
</dbReference>
<dbReference type="InterPro" id="IPR013786">
    <property type="entry name" value="AcylCoA_DH/ox_N"/>
</dbReference>
<dbReference type="SUPFAM" id="SSF56645">
    <property type="entry name" value="Acyl-CoA dehydrogenase NM domain-like"/>
    <property type="match status" value="1"/>
</dbReference>
<gene>
    <name evidence="16" type="ORF">GR167_09960</name>
</gene>
<dbReference type="Gene3D" id="1.20.140.10">
    <property type="entry name" value="Butyryl-CoA Dehydrogenase, subunit A, domain 3"/>
    <property type="match status" value="1"/>
</dbReference>
<evidence type="ECO:0000256" key="4">
    <source>
        <dbReference type="ARBA" id="ARBA00022827"/>
    </source>
</evidence>
<evidence type="ECO:0000313" key="16">
    <source>
        <dbReference type="EMBL" id="MYM55633.1"/>
    </source>
</evidence>
<protein>
    <recommendedName>
        <fullName evidence="10">3-sulfinopropanoyl-CoA desulfinase</fullName>
        <ecNumber evidence="7">1.3.8.11</ecNumber>
        <ecNumber evidence="8">3.13.1.4</ecNumber>
    </recommendedName>
    <alternativeName>
        <fullName evidence="11">3-sulfinopropionyl coenzyme A desulfinase</fullName>
    </alternativeName>
    <alternativeName>
        <fullName evidence="9">Cyclohexane-1-carbonyl-CoA dehydrogenase</fullName>
    </alternativeName>
</protein>
<evidence type="ECO:0000256" key="9">
    <source>
        <dbReference type="ARBA" id="ARBA00067292"/>
    </source>
</evidence>
<dbReference type="PROSITE" id="PS00073">
    <property type="entry name" value="ACYL_COA_DH_2"/>
    <property type="match status" value="1"/>
</dbReference>
<evidence type="ECO:0000256" key="1">
    <source>
        <dbReference type="ARBA" id="ARBA00001974"/>
    </source>
</evidence>
<dbReference type="InterPro" id="IPR006089">
    <property type="entry name" value="Acyl-CoA_DH_CS"/>
</dbReference>
<dbReference type="EC" id="3.13.1.4" evidence="8"/>
<dbReference type="AlphaFoldDB" id="A0A6L8LIQ7"/>
<dbReference type="EMBL" id="WWEN01000003">
    <property type="protein sequence ID" value="MYM55633.1"/>
    <property type="molecule type" value="Genomic_DNA"/>
</dbReference>
<dbReference type="EC" id="1.3.8.11" evidence="7"/>
<dbReference type="InterPro" id="IPR009100">
    <property type="entry name" value="AcylCoA_DH/oxidase_NM_dom_sf"/>
</dbReference>
<comment type="catalytic activity">
    <reaction evidence="6">
        <text>3-sulfinopropanoyl-CoA + H2O = propanoyl-CoA + sulfite + H(+)</text>
        <dbReference type="Rhea" id="RHEA:41624"/>
        <dbReference type="ChEBI" id="CHEBI:15377"/>
        <dbReference type="ChEBI" id="CHEBI:15378"/>
        <dbReference type="ChEBI" id="CHEBI:17359"/>
        <dbReference type="ChEBI" id="CHEBI:57392"/>
        <dbReference type="ChEBI" id="CHEBI:78349"/>
        <dbReference type="EC" id="3.13.1.4"/>
    </reaction>
    <physiologicalReaction direction="left-to-right" evidence="6">
        <dbReference type="Rhea" id="RHEA:41625"/>
    </physiologicalReaction>
</comment>
<keyword evidence="17" id="KW-1185">Reference proteome</keyword>
<dbReference type="RefSeq" id="WP_160973312.1">
    <property type="nucleotide sequence ID" value="NZ_WWEN01000003.1"/>
</dbReference>
<dbReference type="InterPro" id="IPR046373">
    <property type="entry name" value="Acyl-CoA_Oxase/DH_mid-dom_sf"/>
</dbReference>
<evidence type="ECO:0000259" key="13">
    <source>
        <dbReference type="Pfam" id="PF00441"/>
    </source>
</evidence>
<dbReference type="PIRSF" id="PIRSF016578">
    <property type="entry name" value="HsaA"/>
    <property type="match status" value="1"/>
</dbReference>
<accession>A0A6L8LIQ7</accession>
<dbReference type="InterPro" id="IPR006091">
    <property type="entry name" value="Acyl-CoA_Oxase/DH_mid-dom"/>
</dbReference>
<dbReference type="Proteomes" id="UP000479043">
    <property type="component" value="Unassembled WGS sequence"/>
</dbReference>
<comment type="caution">
    <text evidence="16">The sequence shown here is derived from an EMBL/GenBank/DDBJ whole genome shotgun (WGS) entry which is preliminary data.</text>
</comment>
<dbReference type="Pfam" id="PF00441">
    <property type="entry name" value="Acyl-CoA_dh_1"/>
    <property type="match status" value="1"/>
</dbReference>
<dbReference type="GO" id="GO:0050660">
    <property type="term" value="F:flavin adenine dinucleotide binding"/>
    <property type="evidence" value="ECO:0007669"/>
    <property type="project" value="InterPro"/>
</dbReference>
<evidence type="ECO:0000256" key="8">
    <source>
        <dbReference type="ARBA" id="ARBA00066461"/>
    </source>
</evidence>
<dbReference type="FunFam" id="1.20.140.10:FF:000004">
    <property type="entry name" value="Acyl-CoA dehydrogenase FadE25"/>
    <property type="match status" value="1"/>
</dbReference>
<dbReference type="InterPro" id="IPR036250">
    <property type="entry name" value="AcylCo_DH-like_C"/>
</dbReference>
<comment type="cofactor">
    <cofactor evidence="1 12">
        <name>FAD</name>
        <dbReference type="ChEBI" id="CHEBI:57692"/>
    </cofactor>
</comment>
<keyword evidence="3 12" id="KW-0285">Flavoprotein</keyword>
<dbReference type="SUPFAM" id="SSF47203">
    <property type="entry name" value="Acyl-CoA dehydrogenase C-terminal domain-like"/>
    <property type="match status" value="1"/>
</dbReference>
<feature type="domain" description="Acyl-CoA oxidase/dehydrogenase middle" evidence="14">
    <location>
        <begin position="121"/>
        <end position="216"/>
    </location>
</feature>
<dbReference type="Pfam" id="PF02771">
    <property type="entry name" value="Acyl-CoA_dh_N"/>
    <property type="match status" value="1"/>
</dbReference>
<dbReference type="Gene3D" id="1.10.540.10">
    <property type="entry name" value="Acyl-CoA dehydrogenase/oxidase, N-terminal domain"/>
    <property type="match status" value="1"/>
</dbReference>
<keyword evidence="4 12" id="KW-0274">FAD</keyword>
<dbReference type="InterPro" id="IPR009075">
    <property type="entry name" value="AcylCo_DH/oxidase_C"/>
</dbReference>
<dbReference type="Gene3D" id="2.40.110.10">
    <property type="entry name" value="Butyryl-CoA Dehydrogenase, subunit A, domain 2"/>
    <property type="match status" value="1"/>
</dbReference>
<reference evidence="16 17" key="1">
    <citation type="submission" date="2020-01" db="EMBL/GenBank/DDBJ databases">
        <authorList>
            <person name="Chen S."/>
        </authorList>
    </citation>
    <scope>NUCLEOTIDE SEQUENCE [LARGE SCALE GENOMIC DNA]</scope>
    <source>
        <strain evidence="16 17">GS-10</strain>
    </source>
</reference>
<name>A0A6L8LIQ7_9RHOB</name>
<sequence length="378" mass="40667">MSVITEDQQMIQDMARGFARDVLAPGAAARDKSKVIEPEVLAQMGELGFLGMTVPEELGGVGADYVSYALALMEIAAGDGAISTVMSVHNAPFNAILQRYASAEQQEQVLRPAVQGKFIGAFALTEPHAGSDASAIRTRARRDGDDYVINGEKAFITSGKIGEWVVVFARMEGSEGKRGITAFLVRTDNPGYHVTSVEEKLGQRCSDTCALRFEDMRVPAAMRIGEEGDGYRIALSSLETGRIGIASQSVGMAQAALDMAIDYAKDRQSFGQPLIAHQAVGFRLADASTQLEAARQLVLNAARMKDAGIPCLTEAAMAKLFASEAAERIISDAIQTFGGYGYMQDFAVERIYRDARVCQIYEGTSDIQKLIITRALAG</sequence>
<dbReference type="PANTHER" id="PTHR43884">
    <property type="entry name" value="ACYL-COA DEHYDROGENASE"/>
    <property type="match status" value="1"/>
</dbReference>
<comment type="similarity">
    <text evidence="2 12">Belongs to the acyl-CoA dehydrogenase family.</text>
</comment>
<dbReference type="FunFam" id="2.40.110.10:FF:000009">
    <property type="entry name" value="Acyl-CoA dehydrogenase"/>
    <property type="match status" value="1"/>
</dbReference>
<evidence type="ECO:0000256" key="3">
    <source>
        <dbReference type="ARBA" id="ARBA00022630"/>
    </source>
</evidence>
<organism evidence="16 17">
    <name type="scientific">Thalassovita mangrovi</name>
    <dbReference type="NCBI Taxonomy" id="2692236"/>
    <lineage>
        <taxon>Bacteria</taxon>
        <taxon>Pseudomonadati</taxon>
        <taxon>Pseudomonadota</taxon>
        <taxon>Alphaproteobacteria</taxon>
        <taxon>Rhodobacterales</taxon>
        <taxon>Roseobacteraceae</taxon>
        <taxon>Thalassovita</taxon>
    </lineage>
</organism>
<evidence type="ECO:0000313" key="17">
    <source>
        <dbReference type="Proteomes" id="UP000479043"/>
    </source>
</evidence>
<evidence type="ECO:0000256" key="2">
    <source>
        <dbReference type="ARBA" id="ARBA00009347"/>
    </source>
</evidence>
<keyword evidence="5 12" id="KW-0560">Oxidoreductase</keyword>
<dbReference type="FunFam" id="1.10.540.10:FF:000002">
    <property type="entry name" value="Acyl-CoA dehydrogenase FadE19"/>
    <property type="match status" value="1"/>
</dbReference>
<dbReference type="InterPro" id="IPR037069">
    <property type="entry name" value="AcylCoA_DH/ox_N_sf"/>
</dbReference>
<evidence type="ECO:0000259" key="14">
    <source>
        <dbReference type="Pfam" id="PF02770"/>
    </source>
</evidence>
<dbReference type="PANTHER" id="PTHR43884:SF12">
    <property type="entry name" value="ISOVALERYL-COA DEHYDROGENASE, MITOCHONDRIAL-RELATED"/>
    <property type="match status" value="1"/>
</dbReference>
<feature type="domain" description="Acyl-CoA dehydrogenase/oxidase N-terminal" evidence="15">
    <location>
        <begin position="5"/>
        <end position="117"/>
    </location>
</feature>
<evidence type="ECO:0000256" key="11">
    <source>
        <dbReference type="ARBA" id="ARBA00075603"/>
    </source>
</evidence>